<dbReference type="PANTHER" id="PTHR48079">
    <property type="entry name" value="PROTEIN YEEZ"/>
    <property type="match status" value="1"/>
</dbReference>
<dbReference type="PANTHER" id="PTHR48079:SF6">
    <property type="entry name" value="NAD(P)-BINDING DOMAIN-CONTAINING PROTEIN-RELATED"/>
    <property type="match status" value="1"/>
</dbReference>
<comment type="caution">
    <text evidence="1">The sequence shown here is derived from an EMBL/GenBank/DDBJ whole genome shotgun (WGS) entry which is preliminary data.</text>
</comment>
<evidence type="ECO:0000313" key="1">
    <source>
        <dbReference type="EMBL" id="MED7826949.1"/>
    </source>
</evidence>
<dbReference type="EMBL" id="JAYWVC010000191">
    <property type="protein sequence ID" value="MED7826949.1"/>
    <property type="molecule type" value="Genomic_DNA"/>
</dbReference>
<dbReference type="InterPro" id="IPR051783">
    <property type="entry name" value="NAD(P)-dependent_oxidoreduct"/>
</dbReference>
<gene>
    <name evidence="1" type="ORF">VXC91_34695</name>
</gene>
<reference evidence="1" key="1">
    <citation type="submission" date="2024-01" db="EMBL/GenBank/DDBJ databases">
        <title>First draft genome sequence data of TA4-1, the type strain of Gram-positive actinobacterium Streptomyces chiangmaiensis.</title>
        <authorList>
            <person name="Yasawong M."/>
            <person name="Nantapong N."/>
        </authorList>
    </citation>
    <scope>NUCLEOTIDE SEQUENCE</scope>
    <source>
        <strain evidence="1">TA4-1</strain>
    </source>
</reference>
<protein>
    <submittedName>
        <fullName evidence="1">3-beta hydroxysteroid dehydrogenase</fullName>
    </submittedName>
</protein>
<dbReference type="RefSeq" id="WP_329511339.1">
    <property type="nucleotide sequence ID" value="NZ_BAAAYZ010000017.1"/>
</dbReference>
<proteinExistence type="predicted"/>
<dbReference type="InterPro" id="IPR036291">
    <property type="entry name" value="NAD(P)-bd_dom_sf"/>
</dbReference>
<evidence type="ECO:0000313" key="2">
    <source>
        <dbReference type="Proteomes" id="UP001333996"/>
    </source>
</evidence>
<dbReference type="Proteomes" id="UP001333996">
    <property type="component" value="Unassembled WGS sequence"/>
</dbReference>
<dbReference type="SUPFAM" id="SSF51735">
    <property type="entry name" value="NAD(P)-binding Rossmann-fold domains"/>
    <property type="match status" value="1"/>
</dbReference>
<name>A0ABU7FS95_9ACTN</name>
<dbReference type="Gene3D" id="3.40.50.720">
    <property type="entry name" value="NAD(P)-binding Rossmann-like Domain"/>
    <property type="match status" value="1"/>
</dbReference>
<organism evidence="1 2">
    <name type="scientific">Streptomyces chiangmaiensis</name>
    <dbReference type="NCBI Taxonomy" id="766497"/>
    <lineage>
        <taxon>Bacteria</taxon>
        <taxon>Bacillati</taxon>
        <taxon>Actinomycetota</taxon>
        <taxon>Actinomycetes</taxon>
        <taxon>Kitasatosporales</taxon>
        <taxon>Streptomycetaceae</taxon>
        <taxon>Streptomyces</taxon>
    </lineage>
</organism>
<keyword evidence="2" id="KW-1185">Reference proteome</keyword>
<accession>A0ABU7FS95</accession>
<sequence>MPGPRVLRRRERLRSGRVDGLAAAAAAADGVIHLAFKHDAMFAGDFDSAVAADLRAIETIGNALAGTGKPLVTTSGTMLLAFAGLEDAATEAFVIDAGPRIDAENAVVALTERGIRSSVVRLAPTVHSTLDHNGFIPTLISIARSKGVAAYVDDGDNRWPAVHTLDAARLYRLALESAPAGSRLHAVDDQGISFREIAEAIGRGLNVPVVSIPATQADAHFGFLSGHATADNPSSSTLTRDLLGWKPVQPGLIDDLGQGHYFDGPANTTR</sequence>